<evidence type="ECO:0000256" key="4">
    <source>
        <dbReference type="ARBA" id="ARBA00023136"/>
    </source>
</evidence>
<comment type="caution">
    <text evidence="7">The sequence shown here is derived from an EMBL/GenBank/DDBJ whole genome shotgun (WGS) entry which is preliminary data.</text>
</comment>
<keyword evidence="3 5" id="KW-1133">Transmembrane helix</keyword>
<feature type="transmembrane region" description="Helical" evidence="5">
    <location>
        <begin position="352"/>
        <end position="373"/>
    </location>
</feature>
<gene>
    <name evidence="7" type="ORF">D0868_05030</name>
</gene>
<dbReference type="GO" id="GO:0055085">
    <property type="term" value="P:transmembrane transport"/>
    <property type="evidence" value="ECO:0007669"/>
    <property type="project" value="InterPro"/>
</dbReference>
<dbReference type="Gene3D" id="3.30.750.24">
    <property type="entry name" value="STAS domain"/>
    <property type="match status" value="1"/>
</dbReference>
<sequence length="701" mass="77634">MVKVVDRMVEDVRTDYTWNRAGRLAKKGAAKTPTAAAHYTLDKFPIIGWLPRYNPRWIVNDVIAGLTIGLMLIPQALSYAKIATIPVEYGLMSSWLPPAIYTFMGSTKGISRPGDANADHLSTGPTSLLGLTTSEVIDSIGTDVYTPQQIASAVAMCIGFYGIIVGFLNVGFLLEFISLPILSGFISAVAITIGLNQMDSLLGEDNVGDGTATQIHDIFQQLPNANGYACAIGFGGIVFLTILEKAGKRWGDKYKAVWLMSITRAFLCLVLFTGISYAVNKKYGKDDDKYLFEVVKVSSSGISTPEMPPTPLISKAFPKSIAAFIGAILEHVAIARAFGVKNNYVSDQTQELCYFGITNFVNSFFHVMGVGGAMSRTSVNSACKVKSPLSGIVTTAVVLVCIFKLSDALYWVPKACLAAIIITAVWPLINPPSTFYRYWKTSLADFISAMLAFWVCLFVDTEVGLASSVGFNIVYVLLRQVFVPVKSMSSSDRQEYSELQRSLDSVHGMPPTIPEDVRIFRFGESFFFPNAYRTKTSIMDSIQTHHAPAYSSRNGAEAERNWSVQGERHVARLRKKMRITDPSSLPPIHIVILDFTKCNHFDVTAVTQLKQFIAELKLYGGKQVEVRFTGMSDYVRVRMERAKFSMLDDEEPDDDSTRDVPRHYRSIALAMNAPRRAEEPEIIEEKKAEAVEKIERVEDRV</sequence>
<reference evidence="7 8" key="1">
    <citation type="journal article" date="2018" name="BMC Genomics">
        <title>Genomic evidence for intraspecific hybridization in a clonal and extremely halotolerant yeast.</title>
        <authorList>
            <person name="Gostincar C."/>
            <person name="Stajich J.E."/>
            <person name="Zupancic J."/>
            <person name="Zalar P."/>
            <person name="Gunde-Cimerman N."/>
        </authorList>
    </citation>
    <scope>NUCLEOTIDE SEQUENCE [LARGE SCALE GENOMIC DNA]</scope>
    <source>
        <strain evidence="7 8">EXF-6654</strain>
    </source>
</reference>
<dbReference type="Pfam" id="PF00916">
    <property type="entry name" value="Sulfate_transp"/>
    <property type="match status" value="1"/>
</dbReference>
<evidence type="ECO:0000313" key="7">
    <source>
        <dbReference type="EMBL" id="RMY08025.1"/>
    </source>
</evidence>
<evidence type="ECO:0000256" key="3">
    <source>
        <dbReference type="ARBA" id="ARBA00022989"/>
    </source>
</evidence>
<feature type="domain" description="STAS" evidence="6">
    <location>
        <begin position="515"/>
        <end position="674"/>
    </location>
</feature>
<dbReference type="Proteomes" id="UP000282582">
    <property type="component" value="Unassembled WGS sequence"/>
</dbReference>
<feature type="transmembrane region" description="Helical" evidence="5">
    <location>
        <begin position="256"/>
        <end position="279"/>
    </location>
</feature>
<dbReference type="InterPro" id="IPR001902">
    <property type="entry name" value="SLC26A/SulP_fam"/>
</dbReference>
<dbReference type="Pfam" id="PF01740">
    <property type="entry name" value="STAS"/>
    <property type="match status" value="1"/>
</dbReference>
<feature type="transmembrane region" description="Helical" evidence="5">
    <location>
        <begin position="321"/>
        <end position="340"/>
    </location>
</feature>
<dbReference type="PANTHER" id="PTHR11814">
    <property type="entry name" value="SULFATE TRANSPORTER"/>
    <property type="match status" value="1"/>
</dbReference>
<dbReference type="EMBL" id="QWIK01000336">
    <property type="protein sequence ID" value="RMY08025.1"/>
    <property type="molecule type" value="Genomic_DNA"/>
</dbReference>
<evidence type="ECO:0000313" key="8">
    <source>
        <dbReference type="Proteomes" id="UP000282582"/>
    </source>
</evidence>
<comment type="subcellular location">
    <subcellularLocation>
        <location evidence="1">Membrane</location>
        <topology evidence="1">Multi-pass membrane protein</topology>
    </subcellularLocation>
</comment>
<proteinExistence type="predicted"/>
<dbReference type="CDD" id="cd07042">
    <property type="entry name" value="STAS_SulP_like_sulfate_transporter"/>
    <property type="match status" value="1"/>
</dbReference>
<evidence type="ECO:0000259" key="6">
    <source>
        <dbReference type="PROSITE" id="PS50801"/>
    </source>
</evidence>
<feature type="transmembrane region" description="Helical" evidence="5">
    <location>
        <begin position="177"/>
        <end position="195"/>
    </location>
</feature>
<feature type="transmembrane region" description="Helical" evidence="5">
    <location>
        <begin position="449"/>
        <end position="478"/>
    </location>
</feature>
<feature type="transmembrane region" description="Helical" evidence="5">
    <location>
        <begin position="225"/>
        <end position="244"/>
    </location>
</feature>
<protein>
    <recommendedName>
        <fullName evidence="6">STAS domain-containing protein</fullName>
    </recommendedName>
</protein>
<feature type="transmembrane region" description="Helical" evidence="5">
    <location>
        <begin position="150"/>
        <end position="170"/>
    </location>
</feature>
<dbReference type="PROSITE" id="PS50801">
    <property type="entry name" value="STAS"/>
    <property type="match status" value="1"/>
</dbReference>
<name>A0A3M6YY68_HORWE</name>
<feature type="transmembrane region" description="Helical" evidence="5">
    <location>
        <begin position="385"/>
        <end position="403"/>
    </location>
</feature>
<dbReference type="InterPro" id="IPR002645">
    <property type="entry name" value="STAS_dom"/>
</dbReference>
<keyword evidence="2 5" id="KW-0812">Transmembrane</keyword>
<evidence type="ECO:0000256" key="1">
    <source>
        <dbReference type="ARBA" id="ARBA00004141"/>
    </source>
</evidence>
<keyword evidence="4 5" id="KW-0472">Membrane</keyword>
<feature type="transmembrane region" description="Helical" evidence="5">
    <location>
        <begin position="410"/>
        <end position="429"/>
    </location>
</feature>
<evidence type="ECO:0000256" key="5">
    <source>
        <dbReference type="SAM" id="Phobius"/>
    </source>
</evidence>
<dbReference type="InterPro" id="IPR011547">
    <property type="entry name" value="SLC26A/SulP_dom"/>
</dbReference>
<dbReference type="AlphaFoldDB" id="A0A3M6YY68"/>
<evidence type="ECO:0000256" key="2">
    <source>
        <dbReference type="ARBA" id="ARBA00022692"/>
    </source>
</evidence>
<dbReference type="SUPFAM" id="SSF52091">
    <property type="entry name" value="SpoIIaa-like"/>
    <property type="match status" value="1"/>
</dbReference>
<dbReference type="InterPro" id="IPR036513">
    <property type="entry name" value="STAS_dom_sf"/>
</dbReference>
<dbReference type="GO" id="GO:0016020">
    <property type="term" value="C:membrane"/>
    <property type="evidence" value="ECO:0007669"/>
    <property type="project" value="UniProtKB-SubCell"/>
</dbReference>
<accession>A0A3M6YY68</accession>
<organism evidence="7 8">
    <name type="scientific">Hortaea werneckii</name>
    <name type="common">Black yeast</name>
    <name type="synonym">Cladosporium werneckii</name>
    <dbReference type="NCBI Taxonomy" id="91943"/>
    <lineage>
        <taxon>Eukaryota</taxon>
        <taxon>Fungi</taxon>
        <taxon>Dikarya</taxon>
        <taxon>Ascomycota</taxon>
        <taxon>Pezizomycotina</taxon>
        <taxon>Dothideomycetes</taxon>
        <taxon>Dothideomycetidae</taxon>
        <taxon>Mycosphaerellales</taxon>
        <taxon>Teratosphaeriaceae</taxon>
        <taxon>Hortaea</taxon>
    </lineage>
</organism>